<evidence type="ECO:0000259" key="3">
    <source>
        <dbReference type="Pfam" id="PF09699"/>
    </source>
</evidence>
<accession>A0A0B5BJF1</accession>
<feature type="domain" description="Doubled CXXCH motif" evidence="3">
    <location>
        <begin position="297"/>
        <end position="332"/>
    </location>
</feature>
<dbReference type="GO" id="GO:0016491">
    <property type="term" value="F:oxidoreductase activity"/>
    <property type="evidence" value="ECO:0007669"/>
    <property type="project" value="TreeGrafter"/>
</dbReference>
<evidence type="ECO:0000313" key="5">
    <source>
        <dbReference type="Proteomes" id="UP000057609"/>
    </source>
</evidence>
<feature type="domain" description="Doubled CXXCH motif" evidence="3">
    <location>
        <begin position="180"/>
        <end position="218"/>
    </location>
</feature>
<gene>
    <name evidence="4" type="ORF">GPICK_13330</name>
</gene>
<dbReference type="Pfam" id="PF09699">
    <property type="entry name" value="Paired_CXXCH_1"/>
    <property type="match status" value="3"/>
</dbReference>
<dbReference type="PANTHER" id="PTHR35038">
    <property type="entry name" value="DISSIMILATORY SULFITE REDUCTASE SIRA"/>
    <property type="match status" value="1"/>
</dbReference>
<keyword evidence="5" id="KW-1185">Reference proteome</keyword>
<evidence type="ECO:0000256" key="1">
    <source>
        <dbReference type="ARBA" id="ARBA00022729"/>
    </source>
</evidence>
<dbReference type="HOGENOM" id="CLU_852181_0_0_7"/>
<feature type="chain" id="PRO_5002099073" evidence="2">
    <location>
        <begin position="26"/>
        <end position="332"/>
    </location>
</feature>
<organism evidence="4 5">
    <name type="scientific">Geobacter pickeringii</name>
    <dbReference type="NCBI Taxonomy" id="345632"/>
    <lineage>
        <taxon>Bacteria</taxon>
        <taxon>Pseudomonadati</taxon>
        <taxon>Thermodesulfobacteriota</taxon>
        <taxon>Desulfuromonadia</taxon>
        <taxon>Geobacterales</taxon>
        <taxon>Geobacteraceae</taxon>
        <taxon>Geobacter</taxon>
    </lineage>
</organism>
<dbReference type="InterPro" id="IPR036280">
    <property type="entry name" value="Multihaem_cyt_sf"/>
</dbReference>
<evidence type="ECO:0000256" key="2">
    <source>
        <dbReference type="SAM" id="SignalP"/>
    </source>
</evidence>
<evidence type="ECO:0000313" key="4">
    <source>
        <dbReference type="EMBL" id="AJE04206.1"/>
    </source>
</evidence>
<dbReference type="SUPFAM" id="SSF48695">
    <property type="entry name" value="Multiheme cytochromes"/>
    <property type="match status" value="1"/>
</dbReference>
<sequence length="332" mass="36534">MFRKGIVITVAVAATLIASATAALAAVSFIYPAPNSWVERSNYLILKLNNPEITGVKINVNGVPGDLLEVSSTEYRKAFQDLLIVQPVWDRGRNEVSVEAYVGKDRAETAQALIYYSPPGDQVAPPPEFTRYLFHLPDSELRCVGCHTMEPSATQAMSTREKENPCIGCHKRMLNVKFVHGPAGTYSCVYCHKETSSPKYAVVKREAALCNECHEDKAAEFAKKKFVHGPIAGGMCEVCHDSHGSANYGQLKAPVNDLCLSCHESVRRIPHVVRTTTGEGHPVSGRKDPSAPKSGREMSCISCHNPHAGNVRYYFQNDSADRLQLCQMCHNK</sequence>
<dbReference type="STRING" id="345632.GPICK_13330"/>
<name>A0A0B5BJF1_9BACT</name>
<keyword evidence="1 2" id="KW-0732">Signal</keyword>
<dbReference type="PANTHER" id="PTHR35038:SF6">
    <property type="entry name" value="SURFACE LOCALIZED DECAHEME CYTOCHROME C LIPOPROTEIN"/>
    <property type="match status" value="1"/>
</dbReference>
<dbReference type="OrthoDB" id="9783375at2"/>
<feature type="signal peptide" evidence="2">
    <location>
        <begin position="1"/>
        <end position="25"/>
    </location>
</feature>
<dbReference type="Gene3D" id="3.90.10.10">
    <property type="entry name" value="Cytochrome C3"/>
    <property type="match status" value="1"/>
</dbReference>
<proteinExistence type="predicted"/>
<dbReference type="Gene3D" id="1.10.1130.10">
    <property type="entry name" value="Flavocytochrome C3, Chain A"/>
    <property type="match status" value="1"/>
</dbReference>
<dbReference type="AlphaFoldDB" id="A0A0B5BJF1"/>
<dbReference type="Proteomes" id="UP000057609">
    <property type="component" value="Chromosome"/>
</dbReference>
<dbReference type="InterPro" id="IPR051829">
    <property type="entry name" value="Multiheme_Cytochr_ET"/>
</dbReference>
<protein>
    <submittedName>
        <fullName evidence="4">Cytochrome C</fullName>
    </submittedName>
</protein>
<feature type="domain" description="Doubled CXXCH motif" evidence="3">
    <location>
        <begin position="228"/>
        <end position="266"/>
    </location>
</feature>
<dbReference type="InterPro" id="IPR010177">
    <property type="entry name" value="Paired_CXXCH_1"/>
</dbReference>
<dbReference type="RefSeq" id="WP_039743995.1">
    <property type="nucleotide sequence ID" value="NZ_CP009788.1"/>
</dbReference>
<dbReference type="KEGG" id="gpi:GPICK_13330"/>
<reference evidence="4 5" key="1">
    <citation type="journal article" date="2015" name="Genome Announc.">
        <title>Complete Genome of Geobacter pickeringii G13T, a Metal-Reducing Isolate from Sedimentary Kaolin Deposits.</title>
        <authorList>
            <person name="Badalamenti J.P."/>
            <person name="Bond D.R."/>
        </authorList>
    </citation>
    <scope>NUCLEOTIDE SEQUENCE [LARGE SCALE GENOMIC DNA]</scope>
    <source>
        <strain evidence="4 5">G13</strain>
    </source>
</reference>
<dbReference type="EMBL" id="CP009788">
    <property type="protein sequence ID" value="AJE04206.1"/>
    <property type="molecule type" value="Genomic_DNA"/>
</dbReference>
<dbReference type="NCBIfam" id="TIGR01905">
    <property type="entry name" value="paired_CXXCH_1"/>
    <property type="match status" value="2"/>
</dbReference>